<dbReference type="AlphaFoldDB" id="A0A6S6TPY4"/>
<organism evidence="2">
    <name type="scientific">uncultured Sulfurovum sp</name>
    <dbReference type="NCBI Taxonomy" id="269237"/>
    <lineage>
        <taxon>Bacteria</taxon>
        <taxon>Pseudomonadati</taxon>
        <taxon>Campylobacterota</taxon>
        <taxon>Epsilonproteobacteria</taxon>
        <taxon>Campylobacterales</taxon>
        <taxon>Sulfurovaceae</taxon>
        <taxon>Sulfurovum</taxon>
        <taxon>environmental samples</taxon>
    </lineage>
</organism>
<gene>
    <name evidence="2" type="ORF">HELGO_WM1298</name>
</gene>
<evidence type="ECO:0000259" key="1">
    <source>
        <dbReference type="Pfam" id="PF06889"/>
    </source>
</evidence>
<sequence>MNQEEIFALAFAKFEEERLLNSLEDFNVEAYLNDEFYFNINEDNASTKVYHVIKKVWTEGVLDLFIKNHILVDKLEVKDLVALDSTRFVKLVCEVLKLKLLEEKEAWGLLFLNAQRIQDTFENAEDFKASYFKGALFYEILFRSEEEERGEKIESFDALLQERHKASSVELAWLEDDVFDSFKIEGKLPNSPSKKLVKTPEKPMEAQVSNMHQLLEKEDKTALWKLLDEFSEEERNKFLHQLYTNKKHNSSILTAEDYLELPALYPDVSYAYYLRGVYFYHFAWEARGLGITNTVGQKNYALFYERLRYAMADLKQAHELSPNEQTYWAELYNLVKHFKSKEADLLQEKLYTLIKENAMQNLYCIQRVSHLNKARWGGSHKESLDWAREVITHNQKGSPIKIIIFEALIEQYNYILKFDRDEEKANAIFKELALQDEVNQYFDELLACIEKADDNISTTLMFWYEKVGDAQRIETLTDLIQSF</sequence>
<dbReference type="Pfam" id="PF06889">
    <property type="entry name" value="DUF1266"/>
    <property type="match status" value="1"/>
</dbReference>
<proteinExistence type="predicted"/>
<dbReference type="InterPro" id="IPR009677">
    <property type="entry name" value="DUF1266"/>
</dbReference>
<name>A0A6S6TPY4_9BACT</name>
<dbReference type="EMBL" id="CACVAP010000086">
    <property type="protein sequence ID" value="CAA6817086.1"/>
    <property type="molecule type" value="Genomic_DNA"/>
</dbReference>
<reference evidence="2" key="1">
    <citation type="submission" date="2020-01" db="EMBL/GenBank/DDBJ databases">
        <authorList>
            <person name="Meier V. D."/>
            <person name="Meier V D."/>
        </authorList>
    </citation>
    <scope>NUCLEOTIDE SEQUENCE</scope>
    <source>
        <strain evidence="2">HLG_WM_MAG_06</strain>
    </source>
</reference>
<accession>A0A6S6TPY4</accession>
<evidence type="ECO:0000313" key="2">
    <source>
        <dbReference type="EMBL" id="CAA6817086.1"/>
    </source>
</evidence>
<protein>
    <recommendedName>
        <fullName evidence="1">DUF1266 domain-containing protein</fullName>
    </recommendedName>
</protein>
<feature type="domain" description="DUF1266" evidence="1">
    <location>
        <begin position="41"/>
        <end position="163"/>
    </location>
</feature>